<dbReference type="InterPro" id="IPR009660">
    <property type="entry name" value="Phage_A500_Gp15"/>
</dbReference>
<dbReference type="EMBL" id="AZFI01000002">
    <property type="protein sequence ID" value="KRM31946.1"/>
    <property type="molecule type" value="Genomic_DNA"/>
</dbReference>
<sequence>MLSLTDNSQDEIKHNGHVYVPNLCFDNVLQFYKLMDDDDVSQSDKVLFAFKSFYGQEALEHVVDNEDTDFLIEAVQIVTDYINEDPYGQFQTGAGSDTPNRSFSYIQDAEMIYAGFMQQYGIDLVEEQGKMHWDKFKALLHGLTDKTLFKQIIQIRETETNDIEDQKEVQHIRELQDYYALTEGMSVEDQAQSQDDIFAGIVGAVEGG</sequence>
<name>A0ABR5PPL9_9LACO</name>
<gene>
    <name evidence="1" type="ORF">FC65_GL000856</name>
</gene>
<dbReference type="RefSeq" id="WP_056971099.1">
    <property type="nucleotide sequence ID" value="NZ_AZFI01000002.1"/>
</dbReference>
<keyword evidence="2" id="KW-1185">Reference proteome</keyword>
<accession>A0ABR5PPL9</accession>
<evidence type="ECO:0000313" key="1">
    <source>
        <dbReference type="EMBL" id="KRM31946.1"/>
    </source>
</evidence>
<comment type="caution">
    <text evidence="1">The sequence shown here is derived from an EMBL/GenBank/DDBJ whole genome shotgun (WGS) entry which is preliminary data.</text>
</comment>
<evidence type="ECO:0000313" key="2">
    <source>
        <dbReference type="Proteomes" id="UP000051217"/>
    </source>
</evidence>
<dbReference type="Pfam" id="PF06854">
    <property type="entry name" value="Phage_Gp15"/>
    <property type="match status" value="1"/>
</dbReference>
<reference evidence="1 2" key="1">
    <citation type="journal article" date="2015" name="Genome Announc.">
        <title>Expanding the biotechnology potential of lactobacilli through comparative genomics of 213 strains and associated genera.</title>
        <authorList>
            <person name="Sun Z."/>
            <person name="Harris H.M."/>
            <person name="McCann A."/>
            <person name="Guo C."/>
            <person name="Argimon S."/>
            <person name="Zhang W."/>
            <person name="Yang X."/>
            <person name="Jeffery I.B."/>
            <person name="Cooney J.C."/>
            <person name="Kagawa T.F."/>
            <person name="Liu W."/>
            <person name="Song Y."/>
            <person name="Salvetti E."/>
            <person name="Wrobel A."/>
            <person name="Rasinkangas P."/>
            <person name="Parkhill J."/>
            <person name="Rea M.C."/>
            <person name="O'Sullivan O."/>
            <person name="Ritari J."/>
            <person name="Douillard F.P."/>
            <person name="Paul Ross R."/>
            <person name="Yang R."/>
            <person name="Briner A.E."/>
            <person name="Felis G.E."/>
            <person name="de Vos W.M."/>
            <person name="Barrangou R."/>
            <person name="Klaenhammer T.R."/>
            <person name="Caufield P.W."/>
            <person name="Cui Y."/>
            <person name="Zhang H."/>
            <person name="O'Toole P.W."/>
        </authorList>
    </citation>
    <scope>NUCLEOTIDE SEQUENCE [LARGE SCALE GENOMIC DNA]</scope>
    <source>
        <strain evidence="1 2">DSM 15836</strain>
    </source>
</reference>
<proteinExistence type="predicted"/>
<evidence type="ECO:0008006" key="3">
    <source>
        <dbReference type="Google" id="ProtNLM"/>
    </source>
</evidence>
<protein>
    <recommendedName>
        <fullName evidence="3">Bacteriophage Gp15 protein</fullName>
    </recommendedName>
</protein>
<organism evidence="1 2">
    <name type="scientific">Ligilactobacillus acidipiscis DSM 15836</name>
    <dbReference type="NCBI Taxonomy" id="1423716"/>
    <lineage>
        <taxon>Bacteria</taxon>
        <taxon>Bacillati</taxon>
        <taxon>Bacillota</taxon>
        <taxon>Bacilli</taxon>
        <taxon>Lactobacillales</taxon>
        <taxon>Lactobacillaceae</taxon>
        <taxon>Ligilactobacillus</taxon>
    </lineage>
</organism>
<dbReference type="Proteomes" id="UP000051217">
    <property type="component" value="Unassembled WGS sequence"/>
</dbReference>